<dbReference type="AlphaFoldDB" id="A0A1H9VPW5"/>
<keyword evidence="3" id="KW-1185">Reference proteome</keyword>
<dbReference type="STRING" id="531814.SAMN04487944_1263"/>
<evidence type="ECO:0000256" key="1">
    <source>
        <dbReference type="SAM" id="Coils"/>
    </source>
</evidence>
<gene>
    <name evidence="2" type="ORF">SAMN04487944_1263</name>
</gene>
<accession>A0A1H9VPW5</accession>
<dbReference type="Proteomes" id="UP000199687">
    <property type="component" value="Unassembled WGS sequence"/>
</dbReference>
<evidence type="ECO:0000313" key="2">
    <source>
        <dbReference type="EMBL" id="SES23619.1"/>
    </source>
</evidence>
<evidence type="ECO:0008006" key="4">
    <source>
        <dbReference type="Google" id="ProtNLM"/>
    </source>
</evidence>
<proteinExistence type="predicted"/>
<feature type="coiled-coil region" evidence="1">
    <location>
        <begin position="40"/>
        <end position="67"/>
    </location>
</feature>
<organism evidence="2 3">
    <name type="scientific">Gracilibacillus ureilyticus</name>
    <dbReference type="NCBI Taxonomy" id="531814"/>
    <lineage>
        <taxon>Bacteria</taxon>
        <taxon>Bacillati</taxon>
        <taxon>Bacillota</taxon>
        <taxon>Bacilli</taxon>
        <taxon>Bacillales</taxon>
        <taxon>Bacillaceae</taxon>
        <taxon>Gracilibacillus</taxon>
    </lineage>
</organism>
<sequence length="68" mass="7761">MVSNSDFKDTSEKIIDLLVGTTLKRHNIQLDSRNLSAEDREQLKSLVNELKRSVQSLSERNNNSENSN</sequence>
<evidence type="ECO:0000313" key="3">
    <source>
        <dbReference type="Proteomes" id="UP000199687"/>
    </source>
</evidence>
<name>A0A1H9VPW5_9BACI</name>
<dbReference type="EMBL" id="FOGL01000026">
    <property type="protein sequence ID" value="SES23619.1"/>
    <property type="molecule type" value="Genomic_DNA"/>
</dbReference>
<keyword evidence="1" id="KW-0175">Coiled coil</keyword>
<reference evidence="2 3" key="1">
    <citation type="submission" date="2016-10" db="EMBL/GenBank/DDBJ databases">
        <authorList>
            <person name="de Groot N.N."/>
        </authorList>
    </citation>
    <scope>NUCLEOTIDE SEQUENCE [LARGE SCALE GENOMIC DNA]</scope>
    <source>
        <strain evidence="2 3">CGMCC 1.7727</strain>
    </source>
</reference>
<dbReference type="RefSeq" id="WP_089744015.1">
    <property type="nucleotide sequence ID" value="NZ_FOGL01000026.1"/>
</dbReference>
<dbReference type="OrthoDB" id="2974407at2"/>
<protein>
    <recommendedName>
        <fullName evidence="4">Spore coat protein W</fullName>
    </recommendedName>
</protein>